<sequence length="928" mass="100404">MSTVDSFAAKQDLTVGGTDYEIYALDAVEGAEKLPYSLKILLENLLRTEDGANITAEHVRALAGWEPSADPSVEIQFTPARVIMQDFTGVPCVVDLATMREAMQELGGDPEKINPLAPAEMVIDHSVMIDVAGRLDALEKNMELEYERNRERYQFLRWGQTAFDDFKVVPPGTGIVHQVNIEYLARTVMTREVDGVLRAYPDSCVGTDSHTTMVNGLGVLGWGVGGIEAEAAMLGQPVSMLIPRVVGFKLTGEIPPAATATDVVLTITEMLREHGVVGKFVEFYGAGVAEVPLANRATIGNMSPEFGSTAAMFPIDEVTVDYMRLTGRSEEQLALVEAYAKRQGLWHDPSVEPAYSEYLELDLSTVVPSIAGPKRPQDRIVLSAAKESFREVLPAYATAHESSENGADTAGSFPASDPAAQDSDNESGGRAPAHEHVAGRASSPVQVKGKDFSIDHGIVSIASITSCTNTSNPSVMMAAGLLAQNAVDRGLVAKPWVKTSMAPGSQVVTNYYTKAGLWPALESLGFHLVGYGCTTCIGNSGPLDSEISDAIAEKDLAVTAVLSGNRNFEGRINPDVKMNYLASPPLVIAYALAGTMDFDFENDPLGQDKDGDDVFLRDIWPNPTEVEKVIAESISQEMFTDDYKDVFTGDERWRNLDTPEGATFAWDGESTYVRKPPYFEGMELQPEPVEDISGARVLVKVGDSTTTDHISPAGAIKLDSPAGRYLQEHGVARKDFNSYGSRRGNHEIMIRGTFANIRIRNQLLDGVEGGYTKNFLTGEQEFIYDAAQAYAEKDIPLVVLAGKEYGTGSSRDWAAKGTKLLGVQVVIAESFERIHRSNLIGMGVLPLQFPEGQNAESLGLDGTETFSVTGVTAMNEGTTPKTVEVVATREDGTEVRFDAVVRIDTPGEAEYFRNGGILQYVLRSLVAA</sequence>
<dbReference type="PRINTS" id="PR00415">
    <property type="entry name" value="ACONITASE"/>
</dbReference>
<evidence type="ECO:0000256" key="2">
    <source>
        <dbReference type="ARBA" id="ARBA00004717"/>
    </source>
</evidence>
<dbReference type="GO" id="GO:0046872">
    <property type="term" value="F:metal ion binding"/>
    <property type="evidence" value="ECO:0007669"/>
    <property type="project" value="UniProtKB-KW"/>
</dbReference>
<dbReference type="InterPro" id="IPR036008">
    <property type="entry name" value="Aconitase_4Fe-4S_dom"/>
</dbReference>
<evidence type="ECO:0000259" key="13">
    <source>
        <dbReference type="Pfam" id="PF00330"/>
    </source>
</evidence>
<dbReference type="InterPro" id="IPR018136">
    <property type="entry name" value="Aconitase_4Fe-4S_BS"/>
</dbReference>
<dbReference type="GO" id="GO:0051539">
    <property type="term" value="F:4 iron, 4 sulfur cluster binding"/>
    <property type="evidence" value="ECO:0007669"/>
    <property type="project" value="UniProtKB-KW"/>
</dbReference>
<dbReference type="GO" id="GO:0006099">
    <property type="term" value="P:tricarboxylic acid cycle"/>
    <property type="evidence" value="ECO:0007669"/>
    <property type="project" value="UniProtKB-UniPathway"/>
</dbReference>
<dbReference type="Pfam" id="PF00330">
    <property type="entry name" value="Aconitase"/>
    <property type="match status" value="1"/>
</dbReference>
<evidence type="ECO:0000259" key="14">
    <source>
        <dbReference type="Pfam" id="PF00694"/>
    </source>
</evidence>
<dbReference type="InterPro" id="IPR015928">
    <property type="entry name" value="Aconitase/3IPM_dehydase_swvl"/>
</dbReference>
<dbReference type="NCBIfam" id="TIGR01341">
    <property type="entry name" value="aconitase_1"/>
    <property type="match status" value="1"/>
</dbReference>
<dbReference type="SUPFAM" id="SSF52016">
    <property type="entry name" value="LeuD/IlvD-like"/>
    <property type="match status" value="1"/>
</dbReference>
<dbReference type="UniPathway" id="UPA00946"/>
<dbReference type="SUPFAM" id="SSF53732">
    <property type="entry name" value="Aconitase iron-sulfur domain"/>
    <property type="match status" value="1"/>
</dbReference>
<evidence type="ECO:0000256" key="1">
    <source>
        <dbReference type="ARBA" id="ARBA00001966"/>
    </source>
</evidence>
<name>C7MCH8_BRAFD</name>
<protein>
    <recommendedName>
        <fullName evidence="11">Aconitate hydratase</fullName>
        <shortName evidence="11">Aconitase</shortName>
        <ecNumber evidence="11">4.2.1.3</ecNumber>
    </recommendedName>
</protein>
<dbReference type="FunFam" id="3.20.19.10:FF:000001">
    <property type="entry name" value="Aconitate hydratase"/>
    <property type="match status" value="1"/>
</dbReference>
<keyword evidence="5" id="KW-0479">Metal-binding</keyword>
<evidence type="ECO:0000256" key="7">
    <source>
        <dbReference type="ARBA" id="ARBA00023004"/>
    </source>
</evidence>
<dbReference type="GO" id="GO:0019679">
    <property type="term" value="P:propionate metabolic process, methylcitrate cycle"/>
    <property type="evidence" value="ECO:0007669"/>
    <property type="project" value="UniProtKB-ARBA"/>
</dbReference>
<dbReference type="InterPro" id="IPR001030">
    <property type="entry name" value="Acoase/IPM_deHydtase_lsu_aba"/>
</dbReference>
<keyword evidence="8 11" id="KW-0411">Iron-sulfur</keyword>
<evidence type="ECO:0000256" key="8">
    <source>
        <dbReference type="ARBA" id="ARBA00023014"/>
    </source>
</evidence>
<dbReference type="UniPathway" id="UPA00223">
    <property type="reaction ID" value="UER00718"/>
</dbReference>
<dbReference type="InterPro" id="IPR006249">
    <property type="entry name" value="Aconitase/IRP2"/>
</dbReference>
<feature type="domain" description="Aconitase/3-isopropylmalate dehydratase large subunit alpha/beta/alpha" evidence="13">
    <location>
        <begin position="73"/>
        <end position="594"/>
    </location>
</feature>
<reference evidence="15 16" key="1">
    <citation type="journal article" date="2009" name="Stand. Genomic Sci.">
        <title>Complete genome sequence of Brachybacterium faecium type strain (Schefferle 6-10).</title>
        <authorList>
            <person name="Lapidus A."/>
            <person name="Pukall R."/>
            <person name="Labuttii K."/>
            <person name="Copeland A."/>
            <person name="Del Rio T.G."/>
            <person name="Nolan M."/>
            <person name="Chen F."/>
            <person name="Lucas S."/>
            <person name="Tice H."/>
            <person name="Cheng J.F."/>
            <person name="Bruce D."/>
            <person name="Goodwin L."/>
            <person name="Pitluck S."/>
            <person name="Rohde M."/>
            <person name="Goker M."/>
            <person name="Pati A."/>
            <person name="Ivanova N."/>
            <person name="Mavrommatis K."/>
            <person name="Chen A."/>
            <person name="Palaniappan K."/>
            <person name="D'haeseleer P."/>
            <person name="Chain P."/>
            <person name="Bristow J."/>
            <person name="Eisen J.A."/>
            <person name="Markowitz V."/>
            <person name="Hugenholtz P."/>
            <person name="Kyrpides N.C."/>
            <person name="Klenk H.P."/>
        </authorList>
    </citation>
    <scope>NUCLEOTIDE SEQUENCE [LARGE SCALE GENOMIC DNA]</scope>
    <source>
        <strain evidence="16">ATCC 43885 / DSM 4810 / JCM 11609 / LMG 19847 / NBRC 14762 / NCIMB 9860 / 6-10</strain>
    </source>
</reference>
<dbReference type="PANTHER" id="PTHR11670">
    <property type="entry name" value="ACONITASE/IRON-RESPONSIVE ELEMENT FAMILY MEMBER"/>
    <property type="match status" value="1"/>
</dbReference>
<dbReference type="eggNOG" id="COG1048">
    <property type="taxonomic scope" value="Bacteria"/>
</dbReference>
<comment type="similarity">
    <text evidence="3 11">Belongs to the aconitase/IPM isomerase family.</text>
</comment>
<keyword evidence="6" id="KW-0694">RNA-binding</keyword>
<dbReference type="HOGENOM" id="CLU_013476_2_1_11"/>
<evidence type="ECO:0000256" key="11">
    <source>
        <dbReference type="RuleBase" id="RU361275"/>
    </source>
</evidence>
<dbReference type="Gene3D" id="3.30.499.10">
    <property type="entry name" value="Aconitase, domain 3"/>
    <property type="match status" value="2"/>
</dbReference>
<evidence type="ECO:0000256" key="6">
    <source>
        <dbReference type="ARBA" id="ARBA00022884"/>
    </source>
</evidence>
<keyword evidence="16" id="KW-1185">Reference proteome</keyword>
<dbReference type="CDD" id="cd01580">
    <property type="entry name" value="AcnA_IRP_Swivel"/>
    <property type="match status" value="1"/>
</dbReference>
<organism evidence="15 16">
    <name type="scientific">Brachybacterium faecium (strain ATCC 43885 / DSM 4810 / JCM 11609 / LMG 19847 / NBRC 14762 / NCIMB 9860 / 6-10)</name>
    <dbReference type="NCBI Taxonomy" id="446465"/>
    <lineage>
        <taxon>Bacteria</taxon>
        <taxon>Bacillati</taxon>
        <taxon>Actinomycetota</taxon>
        <taxon>Actinomycetes</taxon>
        <taxon>Micrococcales</taxon>
        <taxon>Dermabacteraceae</taxon>
        <taxon>Brachybacterium</taxon>
    </lineage>
</organism>
<dbReference type="EMBL" id="CP001643">
    <property type="protein sequence ID" value="ACU85285.1"/>
    <property type="molecule type" value="Genomic_DNA"/>
</dbReference>
<feature type="region of interest" description="Disordered" evidence="12">
    <location>
        <begin position="399"/>
        <end position="444"/>
    </location>
</feature>
<dbReference type="OrthoDB" id="9764318at2"/>
<dbReference type="PROSITE" id="PS01244">
    <property type="entry name" value="ACONITASE_2"/>
    <property type="match status" value="1"/>
</dbReference>
<evidence type="ECO:0000313" key="15">
    <source>
        <dbReference type="EMBL" id="ACU85285.1"/>
    </source>
</evidence>
<proteinExistence type="inferred from homology"/>
<evidence type="ECO:0000256" key="5">
    <source>
        <dbReference type="ARBA" id="ARBA00022723"/>
    </source>
</evidence>
<evidence type="ECO:0000256" key="10">
    <source>
        <dbReference type="ARBA" id="ARBA00023501"/>
    </source>
</evidence>
<dbReference type="STRING" id="446465.Bfae_14540"/>
<dbReference type="NCBIfam" id="NF009520">
    <property type="entry name" value="PRK12881.1"/>
    <property type="match status" value="1"/>
</dbReference>
<dbReference type="Gene3D" id="3.20.19.10">
    <property type="entry name" value="Aconitase, domain 4"/>
    <property type="match status" value="1"/>
</dbReference>
<evidence type="ECO:0000313" key="16">
    <source>
        <dbReference type="Proteomes" id="UP000001919"/>
    </source>
</evidence>
<dbReference type="Proteomes" id="UP000001919">
    <property type="component" value="Chromosome"/>
</dbReference>
<dbReference type="InterPro" id="IPR044137">
    <property type="entry name" value="AcnA_IRP_Swivel"/>
</dbReference>
<keyword evidence="11" id="KW-0004">4Fe-4S</keyword>
<dbReference type="FunFam" id="3.30.499.10:FF:000009">
    <property type="entry name" value="Aconitate hydratase"/>
    <property type="match status" value="1"/>
</dbReference>
<gene>
    <name evidence="15" type="ordered locus">Bfae_14540</name>
</gene>
<dbReference type="GO" id="GO:0003994">
    <property type="term" value="F:aconitate hydratase activity"/>
    <property type="evidence" value="ECO:0007669"/>
    <property type="project" value="UniProtKB-EC"/>
</dbReference>
<comment type="catalytic activity">
    <reaction evidence="10 11">
        <text>citrate = D-threo-isocitrate</text>
        <dbReference type="Rhea" id="RHEA:10336"/>
        <dbReference type="ChEBI" id="CHEBI:15562"/>
        <dbReference type="ChEBI" id="CHEBI:16947"/>
        <dbReference type="EC" id="4.2.1.3"/>
    </reaction>
</comment>
<accession>C7MCH8</accession>
<dbReference type="EC" id="4.2.1.3" evidence="11"/>
<dbReference type="CDD" id="cd01586">
    <property type="entry name" value="AcnA_IRP"/>
    <property type="match status" value="1"/>
</dbReference>
<dbReference type="Gene3D" id="6.10.190.10">
    <property type="match status" value="1"/>
</dbReference>
<evidence type="ECO:0000256" key="9">
    <source>
        <dbReference type="ARBA" id="ARBA00023239"/>
    </source>
</evidence>
<dbReference type="PATRIC" id="fig|446465.5.peg.1449"/>
<feature type="domain" description="Aconitase A/isopropylmalate dehydratase small subunit swivel" evidence="14">
    <location>
        <begin position="724"/>
        <end position="851"/>
    </location>
</feature>
<dbReference type="NCBIfam" id="NF006757">
    <property type="entry name" value="PRK09277.1"/>
    <property type="match status" value="1"/>
</dbReference>
<comment type="function">
    <text evidence="11">Catalyzes the isomerization of citrate to isocitrate via cis-aconitate.</text>
</comment>
<comment type="cofactor">
    <cofactor evidence="1">
        <name>[4Fe-4S] cluster</name>
        <dbReference type="ChEBI" id="CHEBI:49883"/>
    </cofactor>
</comment>
<dbReference type="FunFam" id="3.30.499.10:FF:000002">
    <property type="entry name" value="Aconitate hydratase"/>
    <property type="match status" value="1"/>
</dbReference>
<dbReference type="PROSITE" id="PS00450">
    <property type="entry name" value="ACONITASE_1"/>
    <property type="match status" value="1"/>
</dbReference>
<evidence type="ECO:0000256" key="3">
    <source>
        <dbReference type="ARBA" id="ARBA00007185"/>
    </source>
</evidence>
<evidence type="ECO:0000256" key="4">
    <source>
        <dbReference type="ARBA" id="ARBA00022532"/>
    </source>
</evidence>
<dbReference type="InterPro" id="IPR000573">
    <property type="entry name" value="AconitaseA/IPMdHydase_ssu_swvl"/>
</dbReference>
<dbReference type="InterPro" id="IPR015931">
    <property type="entry name" value="Acnase/IPM_dHydase_lsu_aba_1/3"/>
</dbReference>
<dbReference type="AlphaFoldDB" id="C7MCH8"/>
<keyword evidence="9 11" id="KW-0456">Lyase</keyword>
<evidence type="ECO:0000256" key="12">
    <source>
        <dbReference type="SAM" id="MobiDB-lite"/>
    </source>
</evidence>
<dbReference type="GO" id="GO:0003723">
    <property type="term" value="F:RNA binding"/>
    <property type="evidence" value="ECO:0007669"/>
    <property type="project" value="UniProtKB-KW"/>
</dbReference>
<keyword evidence="7 11" id="KW-0408">Iron</keyword>
<keyword evidence="4" id="KW-0816">Tricarboxylic acid cycle</keyword>
<dbReference type="KEGG" id="bfa:Bfae_14540"/>
<dbReference type="Pfam" id="PF00694">
    <property type="entry name" value="Aconitase_C"/>
    <property type="match status" value="1"/>
</dbReference>
<comment type="pathway">
    <text evidence="2">Carbohydrate metabolism; tricarboxylic acid cycle; isocitrate from oxaloacetate: step 2/2.</text>
</comment>